<dbReference type="GO" id="GO:0016779">
    <property type="term" value="F:nucleotidyltransferase activity"/>
    <property type="evidence" value="ECO:0007669"/>
    <property type="project" value="UniProtKB-KW"/>
</dbReference>
<dbReference type="Pfam" id="PF18765">
    <property type="entry name" value="Polbeta"/>
    <property type="match status" value="1"/>
</dbReference>
<gene>
    <name evidence="9" type="ORF">COT54_03775</name>
</gene>
<keyword evidence="2" id="KW-0808">Transferase</keyword>
<reference evidence="10" key="1">
    <citation type="submission" date="2017-09" db="EMBL/GenBank/DDBJ databases">
        <title>Depth-based differentiation of microbial function through sediment-hosted aquifers and enrichment of novel symbionts in the deep terrestrial subsurface.</title>
        <authorList>
            <person name="Probst A.J."/>
            <person name="Ladd B."/>
            <person name="Jarett J.K."/>
            <person name="Geller-Mcgrath D.E."/>
            <person name="Sieber C.M.K."/>
            <person name="Emerson J.B."/>
            <person name="Anantharaman K."/>
            <person name="Thomas B.C."/>
            <person name="Malmstrom R."/>
            <person name="Stieglmeier M."/>
            <person name="Klingl A."/>
            <person name="Woyke T."/>
            <person name="Ryan C.M."/>
            <person name="Banfield J.F."/>
        </authorList>
    </citation>
    <scope>NUCLEOTIDE SEQUENCE [LARGE SCALE GENOMIC DNA]</scope>
</reference>
<evidence type="ECO:0000256" key="1">
    <source>
        <dbReference type="ARBA" id="ARBA00001946"/>
    </source>
</evidence>
<comment type="cofactor">
    <cofactor evidence="1">
        <name>Mg(2+)</name>
        <dbReference type="ChEBI" id="CHEBI:18420"/>
    </cofactor>
</comment>
<dbReference type="EMBL" id="PEYY01000138">
    <property type="protein sequence ID" value="PIS17606.1"/>
    <property type="molecule type" value="Genomic_DNA"/>
</dbReference>
<dbReference type="PANTHER" id="PTHR33571:SF14">
    <property type="entry name" value="PROTEIN ADENYLYLTRANSFERASE MJ0435-RELATED"/>
    <property type="match status" value="1"/>
</dbReference>
<dbReference type="CDD" id="cd05403">
    <property type="entry name" value="NT_KNTase_like"/>
    <property type="match status" value="1"/>
</dbReference>
<keyword evidence="4" id="KW-0479">Metal-binding</keyword>
<dbReference type="Proteomes" id="UP000229574">
    <property type="component" value="Unassembled WGS sequence"/>
</dbReference>
<evidence type="ECO:0000256" key="3">
    <source>
        <dbReference type="ARBA" id="ARBA00022695"/>
    </source>
</evidence>
<evidence type="ECO:0000256" key="7">
    <source>
        <dbReference type="ARBA" id="ARBA00022842"/>
    </source>
</evidence>
<dbReference type="GO" id="GO:0005524">
    <property type="term" value="F:ATP binding"/>
    <property type="evidence" value="ECO:0007669"/>
    <property type="project" value="UniProtKB-KW"/>
</dbReference>
<dbReference type="GO" id="GO:0046872">
    <property type="term" value="F:metal ion binding"/>
    <property type="evidence" value="ECO:0007669"/>
    <property type="project" value="UniProtKB-KW"/>
</dbReference>
<evidence type="ECO:0000259" key="8">
    <source>
        <dbReference type="Pfam" id="PF18765"/>
    </source>
</evidence>
<dbReference type="InterPro" id="IPR041633">
    <property type="entry name" value="Polbeta"/>
</dbReference>
<comment type="caution">
    <text evidence="9">The sequence shown here is derived from an EMBL/GenBank/DDBJ whole genome shotgun (WGS) entry which is preliminary data.</text>
</comment>
<protein>
    <recommendedName>
        <fullName evidence="8">Polymerase beta nucleotidyltransferase domain-containing protein</fullName>
    </recommendedName>
</protein>
<keyword evidence="3" id="KW-0548">Nucleotidyltransferase</keyword>
<name>A0A2H0WY56_9BACT</name>
<evidence type="ECO:0000256" key="5">
    <source>
        <dbReference type="ARBA" id="ARBA00022741"/>
    </source>
</evidence>
<dbReference type="Gene3D" id="3.30.460.10">
    <property type="entry name" value="Beta Polymerase, domain 2"/>
    <property type="match status" value="1"/>
</dbReference>
<keyword evidence="6" id="KW-0067">ATP-binding</keyword>
<evidence type="ECO:0000256" key="2">
    <source>
        <dbReference type="ARBA" id="ARBA00022679"/>
    </source>
</evidence>
<dbReference type="SUPFAM" id="SSF81301">
    <property type="entry name" value="Nucleotidyltransferase"/>
    <property type="match status" value="1"/>
</dbReference>
<accession>A0A2H0WY56</accession>
<feature type="domain" description="Polymerase beta nucleotidyltransferase" evidence="8">
    <location>
        <begin position="10"/>
        <end position="97"/>
    </location>
</feature>
<sequence>MNHPLSKFQNQIDQIAKDNNITYLALFGSTARGDDNADSDVDLLVNFDKRLSLLDLIQVERNFSITFNRPVDLIPQDSLNKYVKPYIVNDLITLYDQR</sequence>
<evidence type="ECO:0000256" key="6">
    <source>
        <dbReference type="ARBA" id="ARBA00022840"/>
    </source>
</evidence>
<dbReference type="InterPro" id="IPR043519">
    <property type="entry name" value="NT_sf"/>
</dbReference>
<proteinExistence type="predicted"/>
<keyword evidence="7" id="KW-0460">Magnesium</keyword>
<dbReference type="PANTHER" id="PTHR33571">
    <property type="entry name" value="SSL8005 PROTEIN"/>
    <property type="match status" value="1"/>
</dbReference>
<dbReference type="InterPro" id="IPR052038">
    <property type="entry name" value="Type-VII_TA_antitoxin"/>
</dbReference>
<organism evidence="9 10">
    <name type="scientific">Candidatus Collierbacteria bacterium CG09_land_8_20_14_0_10_46_12</name>
    <dbReference type="NCBI Taxonomy" id="1974533"/>
    <lineage>
        <taxon>Bacteria</taxon>
        <taxon>Candidatus Collieribacteriota</taxon>
    </lineage>
</organism>
<evidence type="ECO:0000313" key="9">
    <source>
        <dbReference type="EMBL" id="PIS17606.1"/>
    </source>
</evidence>
<dbReference type="AlphaFoldDB" id="A0A2H0WY56"/>
<keyword evidence="5" id="KW-0547">Nucleotide-binding</keyword>
<evidence type="ECO:0000256" key="4">
    <source>
        <dbReference type="ARBA" id="ARBA00022723"/>
    </source>
</evidence>
<evidence type="ECO:0000313" key="10">
    <source>
        <dbReference type="Proteomes" id="UP000229574"/>
    </source>
</evidence>